<dbReference type="AlphaFoldDB" id="A0A1D3TXW7"/>
<evidence type="ECO:0000256" key="3">
    <source>
        <dbReference type="PIRSR" id="PIRSR005902-1"/>
    </source>
</evidence>
<dbReference type="Proteomes" id="UP000199315">
    <property type="component" value="Unassembled WGS sequence"/>
</dbReference>
<dbReference type="InterPro" id="IPR015991">
    <property type="entry name" value="TatD/YcfH-like"/>
</dbReference>
<dbReference type="InterPro" id="IPR018228">
    <property type="entry name" value="DNase_TatD-rel_CS"/>
</dbReference>
<dbReference type="CDD" id="cd01310">
    <property type="entry name" value="TatD_DNAse"/>
    <property type="match status" value="1"/>
</dbReference>
<evidence type="ECO:0000313" key="5">
    <source>
        <dbReference type="EMBL" id="SCP99226.1"/>
    </source>
</evidence>
<keyword evidence="1 3" id="KW-0479">Metal-binding</keyword>
<dbReference type="EMBL" id="FMKA01000035">
    <property type="protein sequence ID" value="SCP99226.1"/>
    <property type="molecule type" value="Genomic_DNA"/>
</dbReference>
<sequence length="299" mass="33654">MRKQPEQGEFRDNINNPGTSPVRKEETLAGVCMKGADPCQIMLMIFESHAHFDDEAFDTDREELLGSFAENGIEYVINVGASIQTSKNTIALTEKYSFIYGSVGVHPNEAAELDEEKMAWLKAQTALEKIVAVGEIGLDYYYDEPPRDIQKKWFERQLEMAREAGLPVIIHSRDAAKDTVDMMKTLKAGEIGGVIHCFSYTKETAREFLNMGFYIGIGGVVTFANARKLKEAVAYIPLENILLETDSPYLSPVPYRGKRNSSLNIPYIAKEIASIKGISYDEVVETTNRNAKRLFFKER</sequence>
<feature type="binding site" evidence="3">
    <location>
        <position position="51"/>
    </location>
    <ligand>
        <name>a divalent metal cation</name>
        <dbReference type="ChEBI" id="CHEBI:60240"/>
        <label>1</label>
    </ligand>
</feature>
<keyword evidence="2" id="KW-0378">Hydrolase</keyword>
<evidence type="ECO:0000313" key="6">
    <source>
        <dbReference type="Proteomes" id="UP000199315"/>
    </source>
</evidence>
<feature type="region of interest" description="Disordered" evidence="4">
    <location>
        <begin position="1"/>
        <end position="22"/>
    </location>
</feature>
<dbReference type="PANTHER" id="PTHR46124">
    <property type="entry name" value="D-AMINOACYL-TRNA DEACYLASE"/>
    <property type="match status" value="1"/>
</dbReference>
<feature type="binding site" evidence="3">
    <location>
        <position position="49"/>
    </location>
    <ligand>
        <name>a divalent metal cation</name>
        <dbReference type="ChEBI" id="CHEBI:60240"/>
        <label>1</label>
    </ligand>
</feature>
<organism evidence="5 6">
    <name type="scientific">Anaerobium acetethylicum</name>
    <dbReference type="NCBI Taxonomy" id="1619234"/>
    <lineage>
        <taxon>Bacteria</taxon>
        <taxon>Bacillati</taxon>
        <taxon>Bacillota</taxon>
        <taxon>Clostridia</taxon>
        <taxon>Lachnospirales</taxon>
        <taxon>Lachnospiraceae</taxon>
        <taxon>Anaerobium</taxon>
    </lineage>
</organism>
<dbReference type="FunFam" id="3.20.20.140:FF:000005">
    <property type="entry name" value="TatD family hydrolase"/>
    <property type="match status" value="1"/>
</dbReference>
<dbReference type="GO" id="GO:0004536">
    <property type="term" value="F:DNA nuclease activity"/>
    <property type="evidence" value="ECO:0007669"/>
    <property type="project" value="InterPro"/>
</dbReference>
<feature type="binding site" evidence="3">
    <location>
        <position position="246"/>
    </location>
    <ligand>
        <name>a divalent metal cation</name>
        <dbReference type="ChEBI" id="CHEBI:60240"/>
        <label>1</label>
    </ligand>
</feature>
<dbReference type="InterPro" id="IPR001130">
    <property type="entry name" value="TatD-like"/>
</dbReference>
<proteinExistence type="predicted"/>
<dbReference type="PANTHER" id="PTHR46124:SF2">
    <property type="entry name" value="D-AMINOACYL-TRNA DEACYLASE"/>
    <property type="match status" value="1"/>
</dbReference>
<dbReference type="STRING" id="1619234.SAMN05421730_103522"/>
<dbReference type="PROSITE" id="PS01091">
    <property type="entry name" value="TATD_3"/>
    <property type="match status" value="1"/>
</dbReference>
<gene>
    <name evidence="5" type="ORF">SAMN05421730_103522</name>
</gene>
<dbReference type="SUPFAM" id="SSF51556">
    <property type="entry name" value="Metallo-dependent hydrolases"/>
    <property type="match status" value="1"/>
</dbReference>
<accession>A0A1D3TXW7</accession>
<name>A0A1D3TXW7_9FIRM</name>
<evidence type="ECO:0000256" key="1">
    <source>
        <dbReference type="ARBA" id="ARBA00022723"/>
    </source>
</evidence>
<dbReference type="Pfam" id="PF01026">
    <property type="entry name" value="TatD_DNase"/>
    <property type="match status" value="1"/>
</dbReference>
<evidence type="ECO:0000256" key="4">
    <source>
        <dbReference type="SAM" id="MobiDB-lite"/>
    </source>
</evidence>
<keyword evidence="6" id="KW-1185">Reference proteome</keyword>
<feature type="compositionally biased region" description="Basic and acidic residues" evidence="4">
    <location>
        <begin position="1"/>
        <end position="12"/>
    </location>
</feature>
<feature type="binding site" evidence="3">
    <location>
        <position position="171"/>
    </location>
    <ligand>
        <name>a divalent metal cation</name>
        <dbReference type="ChEBI" id="CHEBI:60240"/>
        <label>2</label>
    </ligand>
</feature>
<dbReference type="NCBIfam" id="TIGR00010">
    <property type="entry name" value="YchF/TatD family DNA exonuclease"/>
    <property type="match status" value="1"/>
</dbReference>
<feature type="binding site" evidence="3">
    <location>
        <position position="196"/>
    </location>
    <ligand>
        <name>a divalent metal cation</name>
        <dbReference type="ChEBI" id="CHEBI:60240"/>
        <label>2</label>
    </ligand>
</feature>
<evidence type="ECO:0000256" key="2">
    <source>
        <dbReference type="ARBA" id="ARBA00022801"/>
    </source>
</evidence>
<reference evidence="5 6" key="1">
    <citation type="submission" date="2016-09" db="EMBL/GenBank/DDBJ databases">
        <authorList>
            <person name="Capua I."/>
            <person name="De Benedictis P."/>
            <person name="Joannis T."/>
            <person name="Lombin L.H."/>
            <person name="Cattoli G."/>
        </authorList>
    </citation>
    <scope>NUCLEOTIDE SEQUENCE [LARGE SCALE GENOMIC DNA]</scope>
    <source>
        <strain evidence="5 6">GluBS11</strain>
    </source>
</reference>
<dbReference type="GO" id="GO:0046872">
    <property type="term" value="F:metal ion binding"/>
    <property type="evidence" value="ECO:0007669"/>
    <property type="project" value="UniProtKB-KW"/>
</dbReference>
<dbReference type="GO" id="GO:0016788">
    <property type="term" value="F:hydrolase activity, acting on ester bonds"/>
    <property type="evidence" value="ECO:0007669"/>
    <property type="project" value="InterPro"/>
</dbReference>
<feature type="binding site" evidence="3">
    <location>
        <position position="135"/>
    </location>
    <ligand>
        <name>a divalent metal cation</name>
        <dbReference type="ChEBI" id="CHEBI:60240"/>
        <label>1</label>
    </ligand>
</feature>
<dbReference type="Gene3D" id="3.20.20.140">
    <property type="entry name" value="Metal-dependent hydrolases"/>
    <property type="match status" value="1"/>
</dbReference>
<dbReference type="InterPro" id="IPR032466">
    <property type="entry name" value="Metal_Hydrolase"/>
</dbReference>
<protein>
    <submittedName>
        <fullName evidence="5">TatD DNase family protein</fullName>
    </submittedName>
</protein>
<dbReference type="PIRSF" id="PIRSF005902">
    <property type="entry name" value="DNase_TatD"/>
    <property type="match status" value="1"/>
</dbReference>